<organism evidence="9 10">
    <name type="scientific">Cellulosilyticum lentocellum (strain ATCC 49066 / DSM 5427 / NCIMB 11756 / RHM5)</name>
    <name type="common">Clostridium lentocellum</name>
    <dbReference type="NCBI Taxonomy" id="642492"/>
    <lineage>
        <taxon>Bacteria</taxon>
        <taxon>Bacillati</taxon>
        <taxon>Bacillota</taxon>
        <taxon>Clostridia</taxon>
        <taxon>Lachnospirales</taxon>
        <taxon>Cellulosilyticaceae</taxon>
        <taxon>Cellulosilyticum</taxon>
    </lineage>
</organism>
<dbReference type="Pfam" id="PF00246">
    <property type="entry name" value="Peptidase_M14"/>
    <property type="match status" value="1"/>
</dbReference>
<dbReference type="RefSeq" id="WP_013657084.1">
    <property type="nucleotide sequence ID" value="NC_015275.1"/>
</dbReference>
<reference evidence="9 10" key="1">
    <citation type="journal article" date="2011" name="J. Bacteriol.">
        <title>Complete genome sequence of the cellulose-degrading bacterium Cellulosilyticum lentocellum.</title>
        <authorList>
            <consortium name="US DOE Joint Genome Institute"/>
            <person name="Miller D.A."/>
            <person name="Suen G."/>
            <person name="Bruce D."/>
            <person name="Copeland A."/>
            <person name="Cheng J.F."/>
            <person name="Detter C."/>
            <person name="Goodwin L.A."/>
            <person name="Han C.S."/>
            <person name="Hauser L.J."/>
            <person name="Land M.L."/>
            <person name="Lapidus A."/>
            <person name="Lucas S."/>
            <person name="Meincke L."/>
            <person name="Pitluck S."/>
            <person name="Tapia R."/>
            <person name="Teshima H."/>
            <person name="Woyke T."/>
            <person name="Fox B.G."/>
            <person name="Angert E.R."/>
            <person name="Currie C.R."/>
        </authorList>
    </citation>
    <scope>NUCLEOTIDE SEQUENCE [LARGE SCALE GENOMIC DNA]</scope>
    <source>
        <strain evidence="10">ATCC 49066 / DSM 5427 / NCIMB 11756 / RHM5</strain>
    </source>
</reference>
<keyword evidence="10" id="KW-1185">Reference proteome</keyword>
<dbReference type="SUPFAM" id="SSF53187">
    <property type="entry name" value="Zn-dependent exopeptidases"/>
    <property type="match status" value="1"/>
</dbReference>
<evidence type="ECO:0000256" key="5">
    <source>
        <dbReference type="ARBA" id="ARBA00022833"/>
    </source>
</evidence>
<evidence type="ECO:0000313" key="10">
    <source>
        <dbReference type="Proteomes" id="UP000008467"/>
    </source>
</evidence>
<evidence type="ECO:0000256" key="7">
    <source>
        <dbReference type="PROSITE-ProRule" id="PRU01379"/>
    </source>
</evidence>
<evidence type="ECO:0000313" key="9">
    <source>
        <dbReference type="EMBL" id="ADZ83790.1"/>
    </source>
</evidence>
<feature type="domain" description="Peptidase M14" evidence="8">
    <location>
        <begin position="14"/>
        <end position="304"/>
    </location>
</feature>
<keyword evidence="6" id="KW-0482">Metalloprotease</keyword>
<dbReference type="SMART" id="SM00631">
    <property type="entry name" value="Zn_pept"/>
    <property type="match status" value="1"/>
</dbReference>
<dbReference type="GO" id="GO:0006508">
    <property type="term" value="P:proteolysis"/>
    <property type="evidence" value="ECO:0007669"/>
    <property type="project" value="UniProtKB-KW"/>
</dbReference>
<keyword evidence="5" id="KW-0862">Zinc</keyword>
<evidence type="ECO:0000256" key="2">
    <source>
        <dbReference type="ARBA" id="ARBA00005988"/>
    </source>
</evidence>
<keyword evidence="4" id="KW-0378">Hydrolase</keyword>
<dbReference type="KEGG" id="cle:Clole_2076"/>
<evidence type="ECO:0000256" key="3">
    <source>
        <dbReference type="ARBA" id="ARBA00022670"/>
    </source>
</evidence>
<dbReference type="PANTHER" id="PTHR11705">
    <property type="entry name" value="PROTEASE FAMILY M14 CARBOXYPEPTIDASE A,B"/>
    <property type="match status" value="1"/>
</dbReference>
<dbReference type="AlphaFoldDB" id="F2JQC8"/>
<comment type="similarity">
    <text evidence="2 7">Belongs to the peptidase M14 family.</text>
</comment>
<dbReference type="STRING" id="642492.Clole_2076"/>
<dbReference type="EMBL" id="CP002582">
    <property type="protein sequence ID" value="ADZ83790.1"/>
    <property type="molecule type" value="Genomic_DNA"/>
</dbReference>
<dbReference type="PANTHER" id="PTHR11705:SF143">
    <property type="entry name" value="SLL0236 PROTEIN"/>
    <property type="match status" value="1"/>
</dbReference>
<dbReference type="GO" id="GO:0008270">
    <property type="term" value="F:zinc ion binding"/>
    <property type="evidence" value="ECO:0007669"/>
    <property type="project" value="InterPro"/>
</dbReference>
<evidence type="ECO:0000256" key="1">
    <source>
        <dbReference type="ARBA" id="ARBA00001947"/>
    </source>
</evidence>
<dbReference type="HOGENOM" id="CLU_050685_1_0_9"/>
<proteinExistence type="inferred from homology"/>
<dbReference type="InterPro" id="IPR000834">
    <property type="entry name" value="Peptidase_M14"/>
</dbReference>
<accession>F2JQC8</accession>
<sequence>MSYISKGLVYLENQMYSYLIMLQQLKALENQYPFLKVQMIGKSVMERPLYLIHLGNGKRKIHINGSHHANEWVTSFIVMKSVEKLCEEVRIGQVKLEQINFDFVPMVNPDGVELSLYGLQSIIYTKQKEKLLKMNEGFDNFSRWKANIRGVDLNRNYDADFASYKKNSEKKGPSYAYYAGMTPESEPESKALAMLTRKRLYDMVLAYHTQGEVIYWNYGNVEVPTAKEYAIMFSEASGYLLDEPEEAASSGGYKDWFIATYKKPGFTIECGIGENPISVSQAESIIRRTWPIIKCAQKDIREGVI</sequence>
<keyword evidence="9" id="KW-0121">Carboxypeptidase</keyword>
<dbReference type="InterPro" id="IPR034274">
    <property type="entry name" value="ENP1_M14_CPD"/>
</dbReference>
<dbReference type="CDD" id="cd06229">
    <property type="entry name" value="M14_Endopeptidase_I"/>
    <property type="match status" value="1"/>
</dbReference>
<evidence type="ECO:0000256" key="4">
    <source>
        <dbReference type="ARBA" id="ARBA00022801"/>
    </source>
</evidence>
<evidence type="ECO:0000256" key="6">
    <source>
        <dbReference type="ARBA" id="ARBA00023049"/>
    </source>
</evidence>
<dbReference type="GO" id="GO:0004181">
    <property type="term" value="F:metallocarboxypeptidase activity"/>
    <property type="evidence" value="ECO:0007669"/>
    <property type="project" value="InterPro"/>
</dbReference>
<dbReference type="PROSITE" id="PS52035">
    <property type="entry name" value="PEPTIDASE_M14"/>
    <property type="match status" value="1"/>
</dbReference>
<feature type="active site" description="Proton donor/acceptor" evidence="7">
    <location>
        <position position="269"/>
    </location>
</feature>
<dbReference type="eggNOG" id="COG2866">
    <property type="taxonomic scope" value="Bacteria"/>
</dbReference>
<keyword evidence="3" id="KW-0645">Protease</keyword>
<comment type="cofactor">
    <cofactor evidence="1">
        <name>Zn(2+)</name>
        <dbReference type="ChEBI" id="CHEBI:29105"/>
    </cofactor>
</comment>
<dbReference type="Proteomes" id="UP000008467">
    <property type="component" value="Chromosome"/>
</dbReference>
<gene>
    <name evidence="9" type="ordered locus">Clole_2076</name>
</gene>
<dbReference type="GO" id="GO:0005615">
    <property type="term" value="C:extracellular space"/>
    <property type="evidence" value="ECO:0007669"/>
    <property type="project" value="TreeGrafter"/>
</dbReference>
<protein>
    <submittedName>
        <fullName evidence="9">Peptidase M14 carboxypeptidase A</fullName>
    </submittedName>
</protein>
<dbReference type="PRINTS" id="PR00765">
    <property type="entry name" value="CRBOXYPTASEA"/>
</dbReference>
<evidence type="ECO:0000259" key="8">
    <source>
        <dbReference type="PROSITE" id="PS52035"/>
    </source>
</evidence>
<name>F2JQC8_CELLD</name>
<dbReference type="Gene3D" id="3.40.630.10">
    <property type="entry name" value="Zn peptidases"/>
    <property type="match status" value="1"/>
</dbReference>